<dbReference type="AlphaFoldDB" id="A0AAW6A1T0"/>
<name>A0AAW6A1T0_9BIFI</name>
<dbReference type="Proteomes" id="UP001211105">
    <property type="component" value="Unassembled WGS sequence"/>
</dbReference>
<organism evidence="2 3">
    <name type="scientific">Bifidobacterium catenulatum</name>
    <dbReference type="NCBI Taxonomy" id="1686"/>
    <lineage>
        <taxon>Bacteria</taxon>
        <taxon>Bacillati</taxon>
        <taxon>Actinomycetota</taxon>
        <taxon>Actinomycetes</taxon>
        <taxon>Bifidobacteriales</taxon>
        <taxon>Bifidobacteriaceae</taxon>
        <taxon>Bifidobacterium</taxon>
    </lineage>
</organism>
<dbReference type="InterPro" id="IPR041657">
    <property type="entry name" value="HTH_17"/>
</dbReference>
<evidence type="ECO:0000313" key="3">
    <source>
        <dbReference type="Proteomes" id="UP001211105"/>
    </source>
</evidence>
<dbReference type="EMBL" id="JAQKGX010000003">
    <property type="protein sequence ID" value="MDB1161996.1"/>
    <property type="molecule type" value="Genomic_DNA"/>
</dbReference>
<proteinExistence type="predicted"/>
<feature type="domain" description="Helix-turn-helix" evidence="1">
    <location>
        <begin position="7"/>
        <end position="60"/>
    </location>
</feature>
<accession>A0AAW6A1T0</accession>
<evidence type="ECO:0000259" key="1">
    <source>
        <dbReference type="Pfam" id="PF12728"/>
    </source>
</evidence>
<evidence type="ECO:0000313" key="2">
    <source>
        <dbReference type="EMBL" id="MDB1161996.1"/>
    </source>
</evidence>
<protein>
    <submittedName>
        <fullName evidence="2">Helix-turn-helix domain-containing protein</fullName>
    </submittedName>
</protein>
<dbReference type="RefSeq" id="WP_195223602.1">
    <property type="nucleotide sequence ID" value="NZ_JADMXZ010000002.1"/>
</dbReference>
<dbReference type="Pfam" id="PF12728">
    <property type="entry name" value="HTH_17"/>
    <property type="match status" value="1"/>
</dbReference>
<comment type="caution">
    <text evidence="2">The sequence shown here is derived from an EMBL/GenBank/DDBJ whole genome shotgun (WGS) entry which is preliminary data.</text>
</comment>
<sequence length="64" mass="7411">MNPRAKLTTEQAAIYLGVSPRTMERMRADNRGPEWFKVGDAINSPCLYELADLDMWVRARKRGR</sequence>
<reference evidence="2" key="1">
    <citation type="submission" date="2023-01" db="EMBL/GenBank/DDBJ databases">
        <title>Human gut microbiome strain richness.</title>
        <authorList>
            <person name="Chen-Liaw A."/>
        </authorList>
    </citation>
    <scope>NUCLEOTIDE SEQUENCE</scope>
    <source>
        <strain evidence="2">BSD2780120875st1_E5_BSD2780120875b_170604</strain>
    </source>
</reference>
<gene>
    <name evidence="2" type="ORF">PL707_06905</name>
</gene>